<gene>
    <name evidence="1" type="ORF">FHX52_3881</name>
</gene>
<comment type="caution">
    <text evidence="1">The sequence shown here is derived from an EMBL/GenBank/DDBJ whole genome shotgun (WGS) entry which is preliminary data.</text>
</comment>
<evidence type="ECO:0000313" key="2">
    <source>
        <dbReference type="Proteomes" id="UP000320085"/>
    </source>
</evidence>
<protein>
    <submittedName>
        <fullName evidence="1">Uncharacterized protein</fullName>
    </submittedName>
</protein>
<dbReference type="Proteomes" id="UP000320085">
    <property type="component" value="Unassembled WGS sequence"/>
</dbReference>
<dbReference type="AlphaFoldDB" id="A0A543PKR3"/>
<sequence length="309" mass="34397">MEPYFSAVAELLTNAGIPTMNAESMRIYTTELIADVIAFAPAMRNRISIDDIRAATTDDLQEHARERLFLHRDPLPAEMVAEDDLPGRALDFARDHPTLGIHCLLTWLPAKQLAQQFSGLVDWMSTREPDRLQLALVAAGKDSASAPCARICVIDDLEPGPFVRAMRQNTVVLTTASALMMSPPQTDFDAVSPLVVLVDGPVLPRILSSHAGRVGLMWDVYEVQGDRHLYVIVARLTVLTQYVWATITGEAGRSYLKAWLESLDDSEARRLPAAFSEYRAHLDVVIRHVIETWWFLGQESESLFDVLGS</sequence>
<organism evidence="1 2">
    <name type="scientific">Humibacillus xanthopallidus</name>
    <dbReference type="NCBI Taxonomy" id="412689"/>
    <lineage>
        <taxon>Bacteria</taxon>
        <taxon>Bacillati</taxon>
        <taxon>Actinomycetota</taxon>
        <taxon>Actinomycetes</taxon>
        <taxon>Micrococcales</taxon>
        <taxon>Intrasporangiaceae</taxon>
        <taxon>Humibacillus</taxon>
    </lineage>
</organism>
<reference evidence="1 2" key="1">
    <citation type="submission" date="2019-06" db="EMBL/GenBank/DDBJ databases">
        <title>Sequencing the genomes of 1000 actinobacteria strains.</title>
        <authorList>
            <person name="Klenk H.-P."/>
        </authorList>
    </citation>
    <scope>NUCLEOTIDE SEQUENCE [LARGE SCALE GENOMIC DNA]</scope>
    <source>
        <strain evidence="1 2">DSM 21776</strain>
    </source>
</reference>
<proteinExistence type="predicted"/>
<dbReference type="EMBL" id="VFQF01000003">
    <property type="protein sequence ID" value="TQN44661.1"/>
    <property type="molecule type" value="Genomic_DNA"/>
</dbReference>
<name>A0A543PKR3_9MICO</name>
<evidence type="ECO:0000313" key="1">
    <source>
        <dbReference type="EMBL" id="TQN44661.1"/>
    </source>
</evidence>
<accession>A0A543PKR3</accession>